<name>A0A7J0E014_9ERIC</name>
<feature type="region of interest" description="Disordered" evidence="1">
    <location>
        <begin position="45"/>
        <end position="70"/>
    </location>
</feature>
<feature type="region of interest" description="Disordered" evidence="1">
    <location>
        <begin position="235"/>
        <end position="316"/>
    </location>
</feature>
<comment type="caution">
    <text evidence="2">The sequence shown here is derived from an EMBL/GenBank/DDBJ whole genome shotgun (WGS) entry which is preliminary data.</text>
</comment>
<gene>
    <name evidence="2" type="ORF">Acr_00g0095040</name>
</gene>
<evidence type="ECO:0000256" key="1">
    <source>
        <dbReference type="SAM" id="MobiDB-lite"/>
    </source>
</evidence>
<reference evidence="3" key="1">
    <citation type="submission" date="2019-07" db="EMBL/GenBank/DDBJ databases">
        <title>De Novo Assembly of kiwifruit Actinidia rufa.</title>
        <authorList>
            <person name="Sugita-Konishi S."/>
            <person name="Sato K."/>
            <person name="Mori E."/>
            <person name="Abe Y."/>
            <person name="Kisaki G."/>
            <person name="Hamano K."/>
            <person name="Suezawa K."/>
            <person name="Otani M."/>
            <person name="Fukuda T."/>
            <person name="Manabe T."/>
            <person name="Gomi K."/>
            <person name="Tabuchi M."/>
            <person name="Akimitsu K."/>
            <person name="Kataoka I."/>
        </authorList>
    </citation>
    <scope>NUCLEOTIDE SEQUENCE [LARGE SCALE GENOMIC DNA]</scope>
    <source>
        <strain evidence="3">cv. Fuchu</strain>
    </source>
</reference>
<keyword evidence="3" id="KW-1185">Reference proteome</keyword>
<dbReference type="PANTHER" id="PTHR36056:SF1">
    <property type="entry name" value="PROTEIN, PUTATIVE-RELATED"/>
    <property type="match status" value="1"/>
</dbReference>
<feature type="compositionally biased region" description="Low complexity" evidence="1">
    <location>
        <begin position="335"/>
        <end position="344"/>
    </location>
</feature>
<dbReference type="Proteomes" id="UP000585474">
    <property type="component" value="Unassembled WGS sequence"/>
</dbReference>
<feature type="compositionally biased region" description="Basic and acidic residues" evidence="1">
    <location>
        <begin position="268"/>
        <end position="300"/>
    </location>
</feature>
<dbReference type="InterPro" id="IPR040276">
    <property type="entry name" value="At4g26450-like"/>
</dbReference>
<accession>A0A7J0E014</accession>
<feature type="region of interest" description="Disordered" evidence="1">
    <location>
        <begin position="1"/>
        <end position="24"/>
    </location>
</feature>
<evidence type="ECO:0000313" key="2">
    <source>
        <dbReference type="EMBL" id="GFS45234.1"/>
    </source>
</evidence>
<sequence>MHARHRSPGNGYRSSSMGVGGVAAASRISPEGSIRGRGMYNSEYRGYNRGFGRSQPKPFQVPPPPPRRTDIFMEAGRLAAEYLVSKGLLSPNVLSGRWKNGSLKNQVGDFQSFRQQEGDSAHLPPEGRDSALARLGNAADEGSGRRRLGDEYNPTGSRSYVRGRRRMGSFKNYGSDWGREMGRSVSWSDKARASPDRNGDNDSVSGYQEEQQLGNDVGNEGQMSRAIELAPKIDGAGDSEKFQFQDDTSTKASSSNTGKDLPLETDVEITKRSDDMEFVNKEPVELKDGDSSDQVEKQSDMEGAPIQHSAVEDDSINKNGGDLLSFCRFAKVPTRTRSSLTTRGSKVDPVPTAEEEKRRDMGQEENNSVMGPPMRSEVPIEDVSVDGTSVDASSNQNQSSKCIDSDTLDEIPVMSVEDAGELGPMYTDPGKYARSQSYPDRSFINEQESSEGPPGFGRCSSMIMERGEKRPAQLTDSREGMKKPREWVPSVVTQPDEYYHLSHLKGKQPTSQGGRRSPGDEVILDTEQERSGAVSLFGRGDAGPCIEYAEEKQLFPGSFKICDLNLMEASESNENPVPVPVPVPDQILVFPSIPECKKEETPVDVDLSMSNNCNISSKYDRRGADGKAVEVIDLEDDSVQEDKAFNNSGRKEETVFTDLESFPNHAQSTNDISDVQDGYGLMISELLGADIPNCSSGPSDINSLHNDMALHNGEKRSSYYMEFLVMMNQYTCLWEKYQ</sequence>
<dbReference type="EMBL" id="BJWL01000445">
    <property type="protein sequence ID" value="GFS45234.1"/>
    <property type="molecule type" value="Genomic_DNA"/>
</dbReference>
<feature type="region of interest" description="Disordered" evidence="1">
    <location>
        <begin position="335"/>
        <end position="407"/>
    </location>
</feature>
<feature type="compositionally biased region" description="Polar residues" evidence="1">
    <location>
        <begin position="386"/>
        <end position="402"/>
    </location>
</feature>
<feature type="region of interest" description="Disordered" evidence="1">
    <location>
        <begin position="137"/>
        <end position="160"/>
    </location>
</feature>
<dbReference type="OrthoDB" id="765741at2759"/>
<dbReference type="AlphaFoldDB" id="A0A7J0E014"/>
<dbReference type="PANTHER" id="PTHR36056">
    <property type="entry name" value="PROTEIN, PUTATIVE-RELATED"/>
    <property type="match status" value="1"/>
</dbReference>
<organism evidence="2 3">
    <name type="scientific">Actinidia rufa</name>
    <dbReference type="NCBI Taxonomy" id="165716"/>
    <lineage>
        <taxon>Eukaryota</taxon>
        <taxon>Viridiplantae</taxon>
        <taxon>Streptophyta</taxon>
        <taxon>Embryophyta</taxon>
        <taxon>Tracheophyta</taxon>
        <taxon>Spermatophyta</taxon>
        <taxon>Magnoliopsida</taxon>
        <taxon>eudicotyledons</taxon>
        <taxon>Gunneridae</taxon>
        <taxon>Pentapetalae</taxon>
        <taxon>asterids</taxon>
        <taxon>Ericales</taxon>
        <taxon>Actinidiaceae</taxon>
        <taxon>Actinidia</taxon>
    </lineage>
</organism>
<evidence type="ECO:0000313" key="3">
    <source>
        <dbReference type="Proteomes" id="UP000585474"/>
    </source>
</evidence>
<protein>
    <submittedName>
        <fullName evidence="2">Uncharacterized protein</fullName>
    </submittedName>
</protein>
<proteinExistence type="predicted"/>
<feature type="compositionally biased region" description="Polar residues" evidence="1">
    <location>
        <begin position="245"/>
        <end position="258"/>
    </location>
</feature>